<evidence type="ECO:0000256" key="2">
    <source>
        <dbReference type="ARBA" id="ARBA00009403"/>
    </source>
</evidence>
<proteinExistence type="inferred from homology"/>
<accession>A0A3M6TE95</accession>
<name>A0A3M6TE95_POCDA</name>
<evidence type="ECO:0000256" key="4">
    <source>
        <dbReference type="ARBA" id="ARBA00022690"/>
    </source>
</evidence>
<comment type="similarity">
    <text evidence="2">Belongs to the cystatin family.</text>
</comment>
<dbReference type="GO" id="GO:0005829">
    <property type="term" value="C:cytosol"/>
    <property type="evidence" value="ECO:0007669"/>
    <property type="project" value="TreeGrafter"/>
</dbReference>
<evidence type="ECO:0000313" key="8">
    <source>
        <dbReference type="Proteomes" id="UP000275408"/>
    </source>
</evidence>
<keyword evidence="4" id="KW-0646">Protease inhibitor</keyword>
<dbReference type="PROSITE" id="PS00287">
    <property type="entry name" value="CYSTATIN"/>
    <property type="match status" value="1"/>
</dbReference>
<dbReference type="Proteomes" id="UP000275408">
    <property type="component" value="Unassembled WGS sequence"/>
</dbReference>
<evidence type="ECO:0000313" key="7">
    <source>
        <dbReference type="EMBL" id="RMX39700.1"/>
    </source>
</evidence>
<dbReference type="GO" id="GO:0004869">
    <property type="term" value="F:cysteine-type endopeptidase inhibitor activity"/>
    <property type="evidence" value="ECO:0007669"/>
    <property type="project" value="UniProtKB-KW"/>
</dbReference>
<keyword evidence="8" id="KW-1185">Reference proteome</keyword>
<dbReference type="PANTHER" id="PTHR11414">
    <property type="entry name" value="CYSTATIN FAMILY MEMBER"/>
    <property type="match status" value="1"/>
</dbReference>
<dbReference type="InterPro" id="IPR046350">
    <property type="entry name" value="Cystatin_sf"/>
</dbReference>
<evidence type="ECO:0000256" key="5">
    <source>
        <dbReference type="ARBA" id="ARBA00022704"/>
    </source>
</evidence>
<feature type="domain" description="Cystatin" evidence="6">
    <location>
        <begin position="1"/>
        <end position="98"/>
    </location>
</feature>
<dbReference type="STRING" id="46731.A0A3M6TE95"/>
<reference evidence="7 8" key="1">
    <citation type="journal article" date="2018" name="Sci. Rep.">
        <title>Comparative analysis of the Pocillopora damicornis genome highlights role of immune system in coral evolution.</title>
        <authorList>
            <person name="Cunning R."/>
            <person name="Bay R.A."/>
            <person name="Gillette P."/>
            <person name="Baker A.C."/>
            <person name="Traylor-Knowles N."/>
        </authorList>
    </citation>
    <scope>NUCLEOTIDE SEQUENCE [LARGE SCALE GENOMIC DNA]</scope>
    <source>
        <strain evidence="7">RSMAS</strain>
        <tissue evidence="7">Whole animal</tissue>
    </source>
</reference>
<gene>
    <name evidence="7" type="ORF">pdam_00008080</name>
</gene>
<dbReference type="SUPFAM" id="SSF54403">
    <property type="entry name" value="Cystatin/monellin"/>
    <property type="match status" value="1"/>
</dbReference>
<protein>
    <recommendedName>
        <fullName evidence="6">Cystatin domain-containing protein</fullName>
    </recommendedName>
</protein>
<dbReference type="InterPro" id="IPR000010">
    <property type="entry name" value="Cystatin_dom"/>
</dbReference>
<dbReference type="InterPro" id="IPR018073">
    <property type="entry name" value="Prot_inh_cystat_CS"/>
</dbReference>
<sequence length="98" mass="10763">MACGAPGQEMKANEQVQTIVNEVKSQAEAKAGTTFNEFKAISYRTQLVAGTNYFVKVKVGDLSYVHLRIYQTLPHAGSTLELTAIKTELSEGDSLDYF</sequence>
<comment type="subcellular location">
    <subcellularLocation>
        <location evidence="1">Cytoplasm</location>
    </subcellularLocation>
</comment>
<dbReference type="FunFam" id="3.10.450.10:FF:000001">
    <property type="entry name" value="Cystatin-A"/>
    <property type="match status" value="1"/>
</dbReference>
<dbReference type="Pfam" id="PF00031">
    <property type="entry name" value="Cystatin"/>
    <property type="match status" value="1"/>
</dbReference>
<evidence type="ECO:0000259" key="6">
    <source>
        <dbReference type="SMART" id="SM00043"/>
    </source>
</evidence>
<dbReference type="Gene3D" id="3.10.450.10">
    <property type="match status" value="1"/>
</dbReference>
<evidence type="ECO:0000256" key="1">
    <source>
        <dbReference type="ARBA" id="ARBA00004496"/>
    </source>
</evidence>
<dbReference type="OrthoDB" id="2429551at2759"/>
<dbReference type="OMA" id="LPHENQP"/>
<dbReference type="PRINTS" id="PR00295">
    <property type="entry name" value="STEFINA"/>
</dbReference>
<dbReference type="CDD" id="cd00042">
    <property type="entry name" value="CY"/>
    <property type="match status" value="1"/>
</dbReference>
<dbReference type="SMART" id="SM00043">
    <property type="entry name" value="CY"/>
    <property type="match status" value="1"/>
</dbReference>
<dbReference type="PANTHER" id="PTHR11414:SF21">
    <property type="entry name" value="CYSTATIN 14A, TANDEM DUPLICATE 1-RELATED"/>
    <property type="match status" value="1"/>
</dbReference>
<evidence type="ECO:0000256" key="3">
    <source>
        <dbReference type="ARBA" id="ARBA00022490"/>
    </source>
</evidence>
<keyword evidence="3" id="KW-0963">Cytoplasm</keyword>
<comment type="caution">
    <text evidence="7">The sequence shown here is derived from an EMBL/GenBank/DDBJ whole genome shotgun (WGS) entry which is preliminary data.</text>
</comment>
<organism evidence="7 8">
    <name type="scientific">Pocillopora damicornis</name>
    <name type="common">Cauliflower coral</name>
    <name type="synonym">Millepora damicornis</name>
    <dbReference type="NCBI Taxonomy" id="46731"/>
    <lineage>
        <taxon>Eukaryota</taxon>
        <taxon>Metazoa</taxon>
        <taxon>Cnidaria</taxon>
        <taxon>Anthozoa</taxon>
        <taxon>Hexacorallia</taxon>
        <taxon>Scleractinia</taxon>
        <taxon>Astrocoeniina</taxon>
        <taxon>Pocilloporidae</taxon>
        <taxon>Pocillopora</taxon>
    </lineage>
</organism>
<dbReference type="InterPro" id="IPR001713">
    <property type="entry name" value="Prot_inh_stefin"/>
</dbReference>
<dbReference type="EMBL" id="RCHS01003789">
    <property type="protein sequence ID" value="RMX39700.1"/>
    <property type="molecule type" value="Genomic_DNA"/>
</dbReference>
<keyword evidence="5" id="KW-0789">Thiol protease inhibitor</keyword>
<dbReference type="AlphaFoldDB" id="A0A3M6TE95"/>